<proteinExistence type="predicted"/>
<feature type="compositionally biased region" description="Polar residues" evidence="1">
    <location>
        <begin position="314"/>
        <end position="326"/>
    </location>
</feature>
<feature type="compositionally biased region" description="Acidic residues" evidence="1">
    <location>
        <begin position="1031"/>
        <end position="1042"/>
    </location>
</feature>
<accession>A0A8T1UZB3</accession>
<dbReference type="VEuPathDB" id="FungiDB:PC110_g5253"/>
<dbReference type="PROSITE" id="PS50195">
    <property type="entry name" value="PX"/>
    <property type="match status" value="1"/>
</dbReference>
<reference evidence="4" key="1">
    <citation type="submission" date="2021-01" db="EMBL/GenBank/DDBJ databases">
        <title>Phytophthora aleatoria, a newly-described species from Pinus radiata is distinct from Phytophthora cactorum isolates based on comparative genomics.</title>
        <authorList>
            <person name="Mcdougal R."/>
            <person name="Panda P."/>
            <person name="Williams N."/>
            <person name="Studholme D.J."/>
        </authorList>
    </citation>
    <scope>NUCLEOTIDE SEQUENCE</scope>
    <source>
        <strain evidence="4">NZFS 3830</strain>
    </source>
</reference>
<dbReference type="EMBL" id="JAENGZ010000015">
    <property type="protein sequence ID" value="KAG6973739.1"/>
    <property type="molecule type" value="Genomic_DNA"/>
</dbReference>
<evidence type="ECO:0000256" key="2">
    <source>
        <dbReference type="SAM" id="Phobius"/>
    </source>
</evidence>
<dbReference type="Proteomes" id="UP000688947">
    <property type="component" value="Unassembled WGS sequence"/>
</dbReference>
<feature type="domain" description="PX" evidence="3">
    <location>
        <begin position="753"/>
        <end position="866"/>
    </location>
</feature>
<feature type="transmembrane region" description="Helical" evidence="2">
    <location>
        <begin position="275"/>
        <end position="294"/>
    </location>
</feature>
<feature type="region of interest" description="Disordered" evidence="1">
    <location>
        <begin position="944"/>
        <end position="1096"/>
    </location>
</feature>
<feature type="transmembrane region" description="Helical" evidence="2">
    <location>
        <begin position="668"/>
        <end position="690"/>
    </location>
</feature>
<feature type="compositionally biased region" description="Basic and acidic residues" evidence="1">
    <location>
        <begin position="1044"/>
        <end position="1060"/>
    </location>
</feature>
<evidence type="ECO:0000256" key="1">
    <source>
        <dbReference type="SAM" id="MobiDB-lite"/>
    </source>
</evidence>
<dbReference type="InterPro" id="IPR001683">
    <property type="entry name" value="PX_dom"/>
</dbReference>
<feature type="compositionally biased region" description="Basic and acidic residues" evidence="1">
    <location>
        <begin position="987"/>
        <end position="1008"/>
    </location>
</feature>
<feature type="transmembrane region" description="Helical" evidence="2">
    <location>
        <begin position="150"/>
        <end position="170"/>
    </location>
</feature>
<feature type="transmembrane region" description="Helical" evidence="2">
    <location>
        <begin position="1127"/>
        <end position="1143"/>
    </location>
</feature>
<feature type="region of interest" description="Disordered" evidence="1">
    <location>
        <begin position="868"/>
        <end position="928"/>
    </location>
</feature>
<comment type="caution">
    <text evidence="4">The sequence shown here is derived from an EMBL/GenBank/DDBJ whole genome shotgun (WGS) entry which is preliminary data.</text>
</comment>
<sequence length="1145" mass="127584">MLHHAAQSFRWLQDQQSAIVPSELGVFEFLVLCFEQVAVAGAVINCFQAEDFDGGDAPLSLPVVMDHVPQVLMVIIVLSFFIVWGTRVIQWGLRSALLDCTCPMKLTTRRRYLPPVIALLKFFFLVYVTLRLNNSVGLEWKQQTSALCSALILVMCELVDSIAIVHTWLVSRARDEIIYDWSEEEARGKVTAKQLILTFFDRWKDCGMVSSFLNQSEMLLLLSEVPSMAWASWTCCQRGSTPERLSYQLHRYVTVMTIVMGMNVVEVSPTLDNDIVGAVAFLVADIVLTGLRLYEGRHRRRERRRVARARRLTMTPTNASSNTQVSGFFTSPSEASACNEYQLEHIQSATPGMCREVPNNPQRMPLERSDGVFKQCLELKRLGVWKETVLHSVTPKEWAFACLDCAYSVLVVLNFYETTDAADVQVMEEVLSGISEDKLMDEVDASVLYLAVGFSTVLGFSLLARWIVLYSSKRLSAAAWPAPHNAAVIPNYFAIGVLGVKLALLPVSIYIFAVVFVQDKFFTPKRGVNALVADLICAIAAARAVDSLGRALQGLGRSAVGLPGADAVKGSRYEKASIALQVFWDRFNDFLVPLGMVHLVISTTDVGQNFIVVYFLLVVCVLHAMIAYVDAVDITSATYLAERLGYLVAVTFLVRNSSKYTERQEMDLFAPVLLVAMEFILLVVALSSLWKARRQARRACREMGNDNANVPTDRAMTRSVPMLASMSNDYSILSPGAKSLDDAVYNEHKEEVVFEAMKVISAHVTGFYRSSFHAYTTEVSVDGHRWRLGLRYSKFYEFYGELVAKDSDFHADFPPKGTLFFTPKPEERQEQLDVFLQQVLVYYAAKGHPAEIEDLLCDLLKVPRHLKSPEHEDDDVSTSTESVLDEPIHEPPSSSDSVGSVEMVARKEEEKSQIAETKVTEQEPVQDAMPESPVAMKEEKVAAAPEPVQPASLAAEEPRPVEEAKAQIAHEEAEAELETPMPAEETELAKETAEKETNEVDKVKEETKPVAAQVPAEEPTMETKVAKATEEETIAPEQEAEVTADTRPEEPEVASREKQPLAEPIPHECAPQKPQDVDESAASESTSPKDNVEQRELATSNRVSSWIAAYLPKSLLGFLRHRCMKKTNLVVLCVALLLPMLLARR</sequence>
<dbReference type="GO" id="GO:0035091">
    <property type="term" value="F:phosphatidylinositol binding"/>
    <property type="evidence" value="ECO:0007669"/>
    <property type="project" value="InterPro"/>
</dbReference>
<feature type="compositionally biased region" description="Basic and acidic residues" evidence="1">
    <location>
        <begin position="904"/>
        <end position="921"/>
    </location>
</feature>
<feature type="transmembrane region" description="Helical" evidence="2">
    <location>
        <begin position="447"/>
        <end position="472"/>
    </location>
</feature>
<dbReference type="AlphaFoldDB" id="A0A8T1UZB3"/>
<keyword evidence="2" id="KW-0472">Membrane</keyword>
<feature type="transmembrane region" description="Helical" evidence="2">
    <location>
        <begin position="71"/>
        <end position="91"/>
    </location>
</feature>
<feature type="transmembrane region" description="Helical" evidence="2">
    <location>
        <begin position="252"/>
        <end position="269"/>
    </location>
</feature>
<evidence type="ECO:0000313" key="5">
    <source>
        <dbReference type="Proteomes" id="UP000688947"/>
    </source>
</evidence>
<evidence type="ECO:0000313" key="4">
    <source>
        <dbReference type="EMBL" id="KAG6973739.1"/>
    </source>
</evidence>
<feature type="region of interest" description="Disordered" evidence="1">
    <location>
        <begin position="304"/>
        <end position="326"/>
    </location>
</feature>
<feature type="transmembrane region" description="Helical" evidence="2">
    <location>
        <begin position="611"/>
        <end position="629"/>
    </location>
</feature>
<name>A0A8T1UZB3_9STRA</name>
<feature type="transmembrane region" description="Helical" evidence="2">
    <location>
        <begin position="492"/>
        <end position="517"/>
    </location>
</feature>
<keyword evidence="2" id="KW-1133">Transmembrane helix</keyword>
<evidence type="ECO:0000259" key="3">
    <source>
        <dbReference type="PROSITE" id="PS50195"/>
    </source>
</evidence>
<keyword evidence="2" id="KW-0812">Transmembrane</keyword>
<feature type="transmembrane region" description="Helical" evidence="2">
    <location>
        <begin position="112"/>
        <end position="130"/>
    </location>
</feature>
<gene>
    <name evidence="4" type="ORF">JG687_00000735</name>
</gene>
<feature type="compositionally biased region" description="Basic and acidic residues" evidence="1">
    <location>
        <begin position="956"/>
        <end position="972"/>
    </location>
</feature>
<dbReference type="OrthoDB" id="116126at2759"/>
<dbReference type="VEuPathDB" id="FungiDB:PC110_g5254"/>
<protein>
    <recommendedName>
        <fullName evidence="3">PX domain-containing protein</fullName>
    </recommendedName>
</protein>
<organism evidence="4 5">
    <name type="scientific">Phytophthora cactorum</name>
    <dbReference type="NCBI Taxonomy" id="29920"/>
    <lineage>
        <taxon>Eukaryota</taxon>
        <taxon>Sar</taxon>
        <taxon>Stramenopiles</taxon>
        <taxon>Oomycota</taxon>
        <taxon>Peronosporomycetes</taxon>
        <taxon>Peronosporales</taxon>
        <taxon>Peronosporaceae</taxon>
        <taxon>Phytophthora</taxon>
    </lineage>
</organism>